<dbReference type="SUPFAM" id="SSF109604">
    <property type="entry name" value="HD-domain/PDEase-like"/>
    <property type="match status" value="1"/>
</dbReference>
<dbReference type="PANTHER" id="PTHR46246">
    <property type="entry name" value="GUANOSINE-3',5'-BIS(DIPHOSPHATE) 3'-PYROPHOSPHOHYDROLASE MESH1"/>
    <property type="match status" value="1"/>
</dbReference>
<evidence type="ECO:0000256" key="1">
    <source>
        <dbReference type="SAM" id="MobiDB-lite"/>
    </source>
</evidence>
<dbReference type="Pfam" id="PF13328">
    <property type="entry name" value="HD_4"/>
    <property type="match status" value="1"/>
</dbReference>
<dbReference type="PANTHER" id="PTHR46246:SF1">
    <property type="entry name" value="GUANOSINE-3',5'-BIS(DIPHOSPHATE) 3'-PYROPHOSPHOHYDROLASE MESH1"/>
    <property type="match status" value="1"/>
</dbReference>
<name>A0A6J4S1D1_9ACTN</name>
<organism evidence="2">
    <name type="scientific">uncultured Solirubrobacteraceae bacterium</name>
    <dbReference type="NCBI Taxonomy" id="1162706"/>
    <lineage>
        <taxon>Bacteria</taxon>
        <taxon>Bacillati</taxon>
        <taxon>Actinomycetota</taxon>
        <taxon>Thermoleophilia</taxon>
        <taxon>Solirubrobacterales</taxon>
        <taxon>Solirubrobacteraceae</taxon>
        <taxon>environmental samples</taxon>
    </lineage>
</organism>
<evidence type="ECO:0008006" key="3">
    <source>
        <dbReference type="Google" id="ProtNLM"/>
    </source>
</evidence>
<dbReference type="InterPro" id="IPR052194">
    <property type="entry name" value="MESH1"/>
</dbReference>
<protein>
    <recommendedName>
        <fullName evidence="3">GTP diphosphokinase</fullName>
    </recommendedName>
</protein>
<dbReference type="AlphaFoldDB" id="A0A6J4S1D1"/>
<proteinExistence type="predicted"/>
<dbReference type="GO" id="GO:0008893">
    <property type="term" value="F:guanosine-3',5'-bis(diphosphate) 3'-diphosphatase activity"/>
    <property type="evidence" value="ECO:0007669"/>
    <property type="project" value="TreeGrafter"/>
</dbReference>
<reference evidence="2" key="1">
    <citation type="submission" date="2020-02" db="EMBL/GenBank/DDBJ databases">
        <authorList>
            <person name="Meier V. D."/>
        </authorList>
    </citation>
    <scope>NUCLEOTIDE SEQUENCE</scope>
    <source>
        <strain evidence="2">AVDCRST_MAG69</strain>
    </source>
</reference>
<feature type="region of interest" description="Disordered" evidence="1">
    <location>
        <begin position="191"/>
        <end position="215"/>
    </location>
</feature>
<evidence type="ECO:0000313" key="2">
    <source>
        <dbReference type="EMBL" id="CAA9486939.1"/>
    </source>
</evidence>
<dbReference type="EMBL" id="CADCVP010000125">
    <property type="protein sequence ID" value="CAA9486939.1"/>
    <property type="molecule type" value="Genomic_DNA"/>
</dbReference>
<sequence>MVPTVRYPSFVDQLPLTRLALEFAAASHGEQRREADDAPFILHPLEVAHLLHGRDYPDCVVAAGVLHDVIEDTEAEYDELARDFGAEVARLVCAVTEPGGDGGYSERKARLRRAVAEAETDAVVIFAADKVAKAREFRLNLVRRRERDPVQVDPAKLEHYWACLSLLESRLGGHAFVRQFRFELEALELLPPGNTSGPSRPATEPLSRDETVAAK</sequence>
<dbReference type="Gene3D" id="1.10.3210.10">
    <property type="entry name" value="Hypothetical protein af1432"/>
    <property type="match status" value="1"/>
</dbReference>
<feature type="compositionally biased region" description="Basic and acidic residues" evidence="1">
    <location>
        <begin position="206"/>
        <end position="215"/>
    </location>
</feature>
<accession>A0A6J4S1D1</accession>
<gene>
    <name evidence="2" type="ORF">AVDCRST_MAG69-1131</name>
</gene>